<keyword evidence="2" id="KW-1185">Reference proteome</keyword>
<sequence length="330" mass="34741">MVQQELAPNSSFNLDKHICTPKLVPELHVVLLVDATGSMGRSINHIKANLCTSINAVDEVHPNTQFAMAPFQDLKSHLEPFTVVQDLTSDVKALQEAATRRATIPSGGHSQADVTDVLKKASIRVLGVKVGSLDSKGQATHITEATGGTMLGSEPDAVTKRLLTGSRTSTSSSSPSGASATLIETFELASNVTDDHATLSCSICFLLNGASGGDAFVQKIEVAGKQPVASCFTCSPFPGQNKCHKSTVCNPPPFGNMCLAAPRKKADNAADDDVGTQRQVNWLGPNQHRVALKPSVSAKTDCGETTGPKVCDEIPIAKCEPKVSDVVVEN</sequence>
<organism evidence="1 2">
    <name type="scientific">Parathielavia appendiculata</name>
    <dbReference type="NCBI Taxonomy" id="2587402"/>
    <lineage>
        <taxon>Eukaryota</taxon>
        <taxon>Fungi</taxon>
        <taxon>Dikarya</taxon>
        <taxon>Ascomycota</taxon>
        <taxon>Pezizomycotina</taxon>
        <taxon>Sordariomycetes</taxon>
        <taxon>Sordariomycetidae</taxon>
        <taxon>Sordariales</taxon>
        <taxon>Chaetomiaceae</taxon>
        <taxon>Parathielavia</taxon>
    </lineage>
</organism>
<name>A0AAN6U1A5_9PEZI</name>
<dbReference type="Gene3D" id="3.40.50.410">
    <property type="entry name" value="von Willebrand factor, type A domain"/>
    <property type="match status" value="1"/>
</dbReference>
<comment type="caution">
    <text evidence="1">The sequence shown here is derived from an EMBL/GenBank/DDBJ whole genome shotgun (WGS) entry which is preliminary data.</text>
</comment>
<reference evidence="1" key="1">
    <citation type="journal article" date="2023" name="Mol. Phylogenet. Evol.">
        <title>Genome-scale phylogeny and comparative genomics of the fungal order Sordariales.</title>
        <authorList>
            <person name="Hensen N."/>
            <person name="Bonometti L."/>
            <person name="Westerberg I."/>
            <person name="Brannstrom I.O."/>
            <person name="Guillou S."/>
            <person name="Cros-Aarteil S."/>
            <person name="Calhoun S."/>
            <person name="Haridas S."/>
            <person name="Kuo A."/>
            <person name="Mondo S."/>
            <person name="Pangilinan J."/>
            <person name="Riley R."/>
            <person name="LaButti K."/>
            <person name="Andreopoulos B."/>
            <person name="Lipzen A."/>
            <person name="Chen C."/>
            <person name="Yan M."/>
            <person name="Daum C."/>
            <person name="Ng V."/>
            <person name="Clum A."/>
            <person name="Steindorff A."/>
            <person name="Ohm R.A."/>
            <person name="Martin F."/>
            <person name="Silar P."/>
            <person name="Natvig D.O."/>
            <person name="Lalanne C."/>
            <person name="Gautier V."/>
            <person name="Ament-Velasquez S.L."/>
            <person name="Kruys A."/>
            <person name="Hutchinson M.I."/>
            <person name="Powell A.J."/>
            <person name="Barry K."/>
            <person name="Miller A.N."/>
            <person name="Grigoriev I.V."/>
            <person name="Debuchy R."/>
            <person name="Gladieux P."/>
            <person name="Hiltunen Thoren M."/>
            <person name="Johannesson H."/>
        </authorList>
    </citation>
    <scope>NUCLEOTIDE SEQUENCE</scope>
    <source>
        <strain evidence="1">CBS 731.68</strain>
    </source>
</reference>
<gene>
    <name evidence="1" type="ORF">N657DRAFT_671640</name>
</gene>
<dbReference type="EMBL" id="MU853228">
    <property type="protein sequence ID" value="KAK4123496.1"/>
    <property type="molecule type" value="Genomic_DNA"/>
</dbReference>
<dbReference type="Proteomes" id="UP001302602">
    <property type="component" value="Unassembled WGS sequence"/>
</dbReference>
<dbReference type="InterPro" id="IPR036465">
    <property type="entry name" value="vWFA_dom_sf"/>
</dbReference>
<dbReference type="SUPFAM" id="SSF53300">
    <property type="entry name" value="vWA-like"/>
    <property type="match status" value="1"/>
</dbReference>
<dbReference type="GeneID" id="87832370"/>
<reference evidence="1" key="2">
    <citation type="submission" date="2023-05" db="EMBL/GenBank/DDBJ databases">
        <authorList>
            <consortium name="Lawrence Berkeley National Laboratory"/>
            <person name="Steindorff A."/>
            <person name="Hensen N."/>
            <person name="Bonometti L."/>
            <person name="Westerberg I."/>
            <person name="Brannstrom I.O."/>
            <person name="Guillou S."/>
            <person name="Cros-Aarteil S."/>
            <person name="Calhoun S."/>
            <person name="Haridas S."/>
            <person name="Kuo A."/>
            <person name="Mondo S."/>
            <person name="Pangilinan J."/>
            <person name="Riley R."/>
            <person name="Labutti K."/>
            <person name="Andreopoulos B."/>
            <person name="Lipzen A."/>
            <person name="Chen C."/>
            <person name="Yanf M."/>
            <person name="Daum C."/>
            <person name="Ng V."/>
            <person name="Clum A."/>
            <person name="Ohm R."/>
            <person name="Martin F."/>
            <person name="Silar P."/>
            <person name="Natvig D."/>
            <person name="Lalanne C."/>
            <person name="Gautier V."/>
            <person name="Ament-Velasquez S.L."/>
            <person name="Kruys A."/>
            <person name="Hutchinson M.I."/>
            <person name="Powell A.J."/>
            <person name="Barry K."/>
            <person name="Miller A.N."/>
            <person name="Grigoriev I.V."/>
            <person name="Debuchy R."/>
            <person name="Gladieux P."/>
            <person name="Thoren M.H."/>
            <person name="Johannesson H."/>
        </authorList>
    </citation>
    <scope>NUCLEOTIDE SEQUENCE</scope>
    <source>
        <strain evidence="1">CBS 731.68</strain>
    </source>
</reference>
<accession>A0AAN6U1A5</accession>
<dbReference type="RefSeq" id="XP_062647267.1">
    <property type="nucleotide sequence ID" value="XM_062795602.1"/>
</dbReference>
<evidence type="ECO:0000313" key="1">
    <source>
        <dbReference type="EMBL" id="KAK4123496.1"/>
    </source>
</evidence>
<proteinExistence type="predicted"/>
<evidence type="ECO:0008006" key="3">
    <source>
        <dbReference type="Google" id="ProtNLM"/>
    </source>
</evidence>
<evidence type="ECO:0000313" key="2">
    <source>
        <dbReference type="Proteomes" id="UP001302602"/>
    </source>
</evidence>
<dbReference type="AlphaFoldDB" id="A0AAN6U1A5"/>
<protein>
    <recommendedName>
        <fullName evidence="3">VWFA domain-containing protein</fullName>
    </recommendedName>
</protein>